<evidence type="ECO:0000313" key="2">
    <source>
        <dbReference type="Proteomes" id="UP000253720"/>
    </source>
</evidence>
<dbReference type="InterPro" id="IPR036086">
    <property type="entry name" value="ParB/Sulfiredoxin_sf"/>
</dbReference>
<dbReference type="RefSeq" id="WP_114883813.1">
    <property type="nucleotide sequence ID" value="NZ_CP029608.1"/>
</dbReference>
<dbReference type="KEGG" id="pke:DLD99_17140"/>
<reference evidence="1 2" key="1">
    <citation type="submission" date="2018-05" db="EMBL/GenBank/DDBJ databases">
        <title>Complete genome sequence of Pseudomonas kribbensis 46-2(T).</title>
        <authorList>
            <person name="Jeong H."/>
            <person name="Lee S.-G."/>
            <person name="Rha E."/>
            <person name="Kim H."/>
        </authorList>
    </citation>
    <scope>NUCLEOTIDE SEQUENCE [LARGE SCALE GENOMIC DNA]</scope>
    <source>
        <strain evidence="1 2">46-2</strain>
    </source>
</reference>
<sequence length="205" mass="23487">MPRARPQLISAKLEKLHPTQLTVGLAEVADKRQEWKKLKRKERAAALDNHWFPSVLGPEGVYYIVDHHHFGLALIEEEVKKASLLVLKDLSFVDTVTFWNVMNFNQWAHPYDGRGVRRTFEAIPKSIADLQDDPYRSLAGRLRRAGGYAKDATPYSEFLWADFFRSRIASDQINDLSPKLQTKAMNLARSQEARYLPGWVGPIVN</sequence>
<dbReference type="Gene3D" id="1.10.8.10">
    <property type="entry name" value="DNA helicase RuvA subunit, C-terminal domain"/>
    <property type="match status" value="1"/>
</dbReference>
<dbReference type="AlphaFoldDB" id="A0A345RS56"/>
<dbReference type="PIRSF" id="PIRSF029669">
    <property type="entry name" value="UCP029669"/>
    <property type="match status" value="1"/>
</dbReference>
<proteinExistence type="predicted"/>
<dbReference type="InterPro" id="IPR014956">
    <property type="entry name" value="ParBc_2"/>
</dbReference>
<dbReference type="EMBL" id="CP029608">
    <property type="protein sequence ID" value="AXI62122.1"/>
    <property type="molecule type" value="Genomic_DNA"/>
</dbReference>
<accession>A0A345RS56</accession>
<evidence type="ECO:0000313" key="1">
    <source>
        <dbReference type="EMBL" id="AXI62122.1"/>
    </source>
</evidence>
<protein>
    <submittedName>
        <fullName evidence="1">Chromosome partitioning protein ParB</fullName>
    </submittedName>
</protein>
<name>A0A345RS56_9PSED</name>
<keyword evidence="2" id="KW-1185">Reference proteome</keyword>
<dbReference type="InterPro" id="IPR016932">
    <property type="entry name" value="UCP029669"/>
</dbReference>
<dbReference type="Pfam" id="PF08857">
    <property type="entry name" value="ParBc_2"/>
    <property type="match status" value="1"/>
</dbReference>
<dbReference type="CDD" id="cd16390">
    <property type="entry name" value="ParB_N_Srx_like"/>
    <property type="match status" value="1"/>
</dbReference>
<organism evidence="1 2">
    <name type="scientific">Pseudomonas kribbensis</name>
    <dbReference type="NCBI Taxonomy" id="1628086"/>
    <lineage>
        <taxon>Bacteria</taxon>
        <taxon>Pseudomonadati</taxon>
        <taxon>Pseudomonadota</taxon>
        <taxon>Gammaproteobacteria</taxon>
        <taxon>Pseudomonadales</taxon>
        <taxon>Pseudomonadaceae</taxon>
        <taxon>Pseudomonas</taxon>
    </lineage>
</organism>
<dbReference type="Gene3D" id="3.90.1530.10">
    <property type="entry name" value="Conserved hypothetical protein from pyrococcus furiosus pfu- 392566-001, ParB domain"/>
    <property type="match status" value="1"/>
</dbReference>
<dbReference type="Proteomes" id="UP000253720">
    <property type="component" value="Chromosome"/>
</dbReference>
<dbReference type="SUPFAM" id="SSF110849">
    <property type="entry name" value="ParB/Sulfiredoxin"/>
    <property type="match status" value="1"/>
</dbReference>
<gene>
    <name evidence="1" type="ORF">DLD99_17140</name>
</gene>